<evidence type="ECO:0000256" key="1">
    <source>
        <dbReference type="ARBA" id="ARBA00001946"/>
    </source>
</evidence>
<dbReference type="Pfam" id="PF00293">
    <property type="entry name" value="NUDIX"/>
    <property type="match status" value="1"/>
</dbReference>
<dbReference type="PROSITE" id="PS51462">
    <property type="entry name" value="NUDIX"/>
    <property type="match status" value="1"/>
</dbReference>
<dbReference type="InterPro" id="IPR050241">
    <property type="entry name" value="NAD-cap_RNA_hydrolase_NudC"/>
</dbReference>
<evidence type="ECO:0000259" key="10">
    <source>
        <dbReference type="PROSITE" id="PS51462"/>
    </source>
</evidence>
<evidence type="ECO:0000313" key="11">
    <source>
        <dbReference type="EMBL" id="SKB08826.1"/>
    </source>
</evidence>
<dbReference type="PANTHER" id="PTHR42904:SF6">
    <property type="entry name" value="NAD-CAPPED RNA HYDROLASE NUDT12"/>
    <property type="match status" value="1"/>
</dbReference>
<dbReference type="GO" id="GO:0006742">
    <property type="term" value="P:NADP+ catabolic process"/>
    <property type="evidence" value="ECO:0007669"/>
    <property type="project" value="TreeGrafter"/>
</dbReference>
<dbReference type="EMBL" id="LT796768">
    <property type="protein sequence ID" value="SKB08826.1"/>
    <property type="molecule type" value="Genomic_DNA"/>
</dbReference>
<keyword evidence="5" id="KW-0479">Metal-binding</keyword>
<comment type="cofactor">
    <cofactor evidence="1">
        <name>Mg(2+)</name>
        <dbReference type="ChEBI" id="CHEBI:18420"/>
    </cofactor>
</comment>
<evidence type="ECO:0000256" key="3">
    <source>
        <dbReference type="ARBA" id="ARBA00009595"/>
    </source>
</evidence>
<dbReference type="InterPro" id="IPR015797">
    <property type="entry name" value="NUDIX_hydrolase-like_dom_sf"/>
</dbReference>
<dbReference type="Proteomes" id="UP000191040">
    <property type="component" value="Chromosome I"/>
</dbReference>
<dbReference type="NCBIfam" id="NF001299">
    <property type="entry name" value="PRK00241.1"/>
    <property type="match status" value="1"/>
</dbReference>
<evidence type="ECO:0000256" key="9">
    <source>
        <dbReference type="ARBA" id="ARBA00023679"/>
    </source>
</evidence>
<gene>
    <name evidence="11" type="ORF">SAMN06295964_2349</name>
</gene>
<dbReference type="AlphaFoldDB" id="A0A1T4Z4H1"/>
<dbReference type="InterPro" id="IPR020084">
    <property type="entry name" value="NUDIX_hydrolase_CS"/>
</dbReference>
<keyword evidence="6" id="KW-0378">Hydrolase</keyword>
<dbReference type="PROSITE" id="PS00893">
    <property type="entry name" value="NUDIX_BOX"/>
    <property type="match status" value="1"/>
</dbReference>
<comment type="similarity">
    <text evidence="3">Belongs to the Nudix hydrolase family. NudC subfamily.</text>
</comment>
<comment type="catalytic activity">
    <reaction evidence="9">
        <text>a 5'-end NAD(+)-phospho-ribonucleoside in mRNA + H2O = a 5'-end phospho-adenosine-phospho-ribonucleoside in mRNA + beta-nicotinamide D-ribonucleotide + 2 H(+)</text>
        <dbReference type="Rhea" id="RHEA:60876"/>
        <dbReference type="Rhea" id="RHEA-COMP:15698"/>
        <dbReference type="Rhea" id="RHEA-COMP:15719"/>
        <dbReference type="ChEBI" id="CHEBI:14649"/>
        <dbReference type="ChEBI" id="CHEBI:15377"/>
        <dbReference type="ChEBI" id="CHEBI:15378"/>
        <dbReference type="ChEBI" id="CHEBI:144029"/>
        <dbReference type="ChEBI" id="CHEBI:144051"/>
    </reaction>
    <physiologicalReaction direction="left-to-right" evidence="9">
        <dbReference type="Rhea" id="RHEA:60877"/>
    </physiologicalReaction>
</comment>
<evidence type="ECO:0000256" key="6">
    <source>
        <dbReference type="ARBA" id="ARBA00022801"/>
    </source>
</evidence>
<dbReference type="SUPFAM" id="SSF55811">
    <property type="entry name" value="Nudix"/>
    <property type="match status" value="1"/>
</dbReference>
<sequence>MDFAFERARHDRAGNLRPRDDLWKTPDTRVLVLGGEHVATIDGPALRWTSVDEAPDGEWILLGDQNGTRHAAVAVQRVPRELSPVSIRMLAPLLDPDELSLAIHAVGLARWLQSHTYCSRCGEYLYSAQAGHLRVCPSCGTEHYPRTDPAVIMLVTDEDDRCLLARNPNWPEGRFSTLAGFVEPGETLEDAVRREVAEEVGIAVGDATYLGSQPWPFPQSLMLGFRAVAESTDFVLDDKEIAEARWFTREELVDAIENDGIALPPPKVSISRWLIEQWYGGDLPGAWS</sequence>
<dbReference type="Pfam" id="PF09297">
    <property type="entry name" value="Zn_ribbon_NUD"/>
    <property type="match status" value="1"/>
</dbReference>
<dbReference type="InterPro" id="IPR049734">
    <property type="entry name" value="NudC-like_C"/>
</dbReference>
<dbReference type="InterPro" id="IPR000086">
    <property type="entry name" value="NUDIX_hydrolase_dom"/>
</dbReference>
<feature type="domain" description="Nudix hydrolase" evidence="10">
    <location>
        <begin position="145"/>
        <end position="276"/>
    </location>
</feature>
<organism evidence="11 12">
    <name type="scientific">Aeromicrobium choanae</name>
    <dbReference type="NCBI Taxonomy" id="1736691"/>
    <lineage>
        <taxon>Bacteria</taxon>
        <taxon>Bacillati</taxon>
        <taxon>Actinomycetota</taxon>
        <taxon>Actinomycetes</taxon>
        <taxon>Propionibacteriales</taxon>
        <taxon>Nocardioidaceae</taxon>
        <taxon>Aeromicrobium</taxon>
    </lineage>
</organism>
<comment type="cofactor">
    <cofactor evidence="2">
        <name>Zn(2+)</name>
        <dbReference type="ChEBI" id="CHEBI:29105"/>
    </cofactor>
</comment>
<dbReference type="PANTHER" id="PTHR42904">
    <property type="entry name" value="NUDIX HYDROLASE, NUDC SUBFAMILY"/>
    <property type="match status" value="1"/>
</dbReference>
<accession>A0A1T4Z4H1</accession>
<dbReference type="GO" id="GO:0035529">
    <property type="term" value="F:NADH pyrophosphatase activity"/>
    <property type="evidence" value="ECO:0007669"/>
    <property type="project" value="TreeGrafter"/>
</dbReference>
<name>A0A1T4Z4H1_9ACTN</name>
<dbReference type="RefSeq" id="WP_078700330.1">
    <property type="nucleotide sequence ID" value="NZ_LT796768.1"/>
</dbReference>
<evidence type="ECO:0000256" key="4">
    <source>
        <dbReference type="ARBA" id="ARBA00012381"/>
    </source>
</evidence>
<evidence type="ECO:0000256" key="7">
    <source>
        <dbReference type="ARBA" id="ARBA00022842"/>
    </source>
</evidence>
<keyword evidence="7" id="KW-0460">Magnesium</keyword>
<dbReference type="CDD" id="cd03429">
    <property type="entry name" value="NUDIX_NADH_pyrophosphatase_Nudt13"/>
    <property type="match status" value="1"/>
</dbReference>
<keyword evidence="8" id="KW-0520">NAD</keyword>
<protein>
    <recommendedName>
        <fullName evidence="4">NAD(+) diphosphatase</fullName>
        <ecNumber evidence="4">3.6.1.22</ecNumber>
    </recommendedName>
</protein>
<dbReference type="GO" id="GO:0005829">
    <property type="term" value="C:cytosol"/>
    <property type="evidence" value="ECO:0007669"/>
    <property type="project" value="TreeGrafter"/>
</dbReference>
<reference evidence="12" key="1">
    <citation type="submission" date="2017-02" db="EMBL/GenBank/DDBJ databases">
        <authorList>
            <person name="Varghese N."/>
            <person name="Submissions S."/>
        </authorList>
    </citation>
    <scope>NUCLEOTIDE SEQUENCE [LARGE SCALE GENOMIC DNA]</scope>
    <source>
        <strain evidence="12">9H-4</strain>
    </source>
</reference>
<dbReference type="Gene3D" id="3.90.79.10">
    <property type="entry name" value="Nucleoside Triphosphate Pyrophosphohydrolase"/>
    <property type="match status" value="1"/>
</dbReference>
<keyword evidence="12" id="KW-1185">Reference proteome</keyword>
<dbReference type="GO" id="GO:0046872">
    <property type="term" value="F:metal ion binding"/>
    <property type="evidence" value="ECO:0007669"/>
    <property type="project" value="UniProtKB-KW"/>
</dbReference>
<dbReference type="EC" id="3.6.1.22" evidence="4"/>
<dbReference type="InterPro" id="IPR015376">
    <property type="entry name" value="Znr_NADH_PPase"/>
</dbReference>
<evidence type="ECO:0000256" key="5">
    <source>
        <dbReference type="ARBA" id="ARBA00022723"/>
    </source>
</evidence>
<dbReference type="STRING" id="1736691.SAMN06295964_2349"/>
<proteinExistence type="inferred from homology"/>
<evidence type="ECO:0000256" key="2">
    <source>
        <dbReference type="ARBA" id="ARBA00001947"/>
    </source>
</evidence>
<evidence type="ECO:0000256" key="8">
    <source>
        <dbReference type="ARBA" id="ARBA00023027"/>
    </source>
</evidence>
<dbReference type="OrthoDB" id="9791656at2"/>
<evidence type="ECO:0000313" key="12">
    <source>
        <dbReference type="Proteomes" id="UP000191040"/>
    </source>
</evidence>
<dbReference type="Gene3D" id="3.90.79.20">
    <property type="match status" value="1"/>
</dbReference>
<dbReference type="GO" id="GO:0019677">
    <property type="term" value="P:NAD+ catabolic process"/>
    <property type="evidence" value="ECO:0007669"/>
    <property type="project" value="TreeGrafter"/>
</dbReference>